<dbReference type="GO" id="GO:0005886">
    <property type="term" value="C:plasma membrane"/>
    <property type="evidence" value="ECO:0007669"/>
    <property type="project" value="UniProtKB-SubCell"/>
</dbReference>
<keyword evidence="4 6" id="KW-1133">Transmembrane helix</keyword>
<evidence type="ECO:0000313" key="7">
    <source>
        <dbReference type="EMBL" id="MPM65658.1"/>
    </source>
</evidence>
<dbReference type="PROSITE" id="PS01061">
    <property type="entry name" value="FLIP_2"/>
    <property type="match status" value="1"/>
</dbReference>
<evidence type="ECO:0000256" key="1">
    <source>
        <dbReference type="ARBA" id="ARBA00004651"/>
    </source>
</evidence>
<evidence type="ECO:0000256" key="6">
    <source>
        <dbReference type="SAM" id="Phobius"/>
    </source>
</evidence>
<organism evidence="7">
    <name type="scientific">bioreactor metagenome</name>
    <dbReference type="NCBI Taxonomy" id="1076179"/>
    <lineage>
        <taxon>unclassified sequences</taxon>
        <taxon>metagenomes</taxon>
        <taxon>ecological metagenomes</taxon>
    </lineage>
</organism>
<keyword evidence="2" id="KW-1003">Cell membrane</keyword>
<dbReference type="PANTHER" id="PTHR30587">
    <property type="entry name" value="FLAGELLAR BIOSYNTHETIC PROTEIN FLIP"/>
    <property type="match status" value="1"/>
</dbReference>
<gene>
    <name evidence="7" type="primary">fliP_10</name>
    <name evidence="7" type="ORF">SDC9_112555</name>
</gene>
<keyword evidence="3 6" id="KW-0812">Transmembrane</keyword>
<reference evidence="7" key="1">
    <citation type="submission" date="2019-08" db="EMBL/GenBank/DDBJ databases">
        <authorList>
            <person name="Kucharzyk K."/>
            <person name="Murdoch R.W."/>
            <person name="Higgins S."/>
            <person name="Loffler F."/>
        </authorList>
    </citation>
    <scope>NUCLEOTIDE SEQUENCE</scope>
</reference>
<name>A0A645BKN5_9ZZZZ</name>
<dbReference type="AlphaFoldDB" id="A0A645BKN5"/>
<dbReference type="GO" id="GO:0009306">
    <property type="term" value="P:protein secretion"/>
    <property type="evidence" value="ECO:0007669"/>
    <property type="project" value="InterPro"/>
</dbReference>
<comment type="caution">
    <text evidence="7">The sequence shown here is derived from an EMBL/GenBank/DDBJ whole genome shotgun (WGS) entry which is preliminary data.</text>
</comment>
<keyword evidence="7" id="KW-0966">Cell projection</keyword>
<dbReference type="InterPro" id="IPR005838">
    <property type="entry name" value="T3SS_IM_P"/>
</dbReference>
<dbReference type="Pfam" id="PF00813">
    <property type="entry name" value="FliP"/>
    <property type="match status" value="1"/>
</dbReference>
<proteinExistence type="predicted"/>
<keyword evidence="5 6" id="KW-0472">Membrane</keyword>
<dbReference type="EMBL" id="VSSQ01020638">
    <property type="protein sequence ID" value="MPM65658.1"/>
    <property type="molecule type" value="Genomic_DNA"/>
</dbReference>
<dbReference type="PANTHER" id="PTHR30587:SF0">
    <property type="entry name" value="FLAGELLAR BIOSYNTHETIC PROTEIN FLIP"/>
    <property type="match status" value="1"/>
</dbReference>
<evidence type="ECO:0000256" key="3">
    <source>
        <dbReference type="ARBA" id="ARBA00022692"/>
    </source>
</evidence>
<feature type="transmembrane region" description="Helical" evidence="6">
    <location>
        <begin position="6"/>
        <end position="23"/>
    </location>
</feature>
<keyword evidence="7" id="KW-0282">Flagellum</keyword>
<sequence length="51" mass="5684">MLIDVVVASTLMSMGMIMLPPSMISTPFKLLLFIVLNGWELLFSTLVQGFH</sequence>
<protein>
    <submittedName>
        <fullName evidence="7">Flagellar biosynthetic protein FliP</fullName>
    </submittedName>
</protein>
<evidence type="ECO:0000256" key="4">
    <source>
        <dbReference type="ARBA" id="ARBA00022989"/>
    </source>
</evidence>
<accession>A0A645BKN5</accession>
<keyword evidence="7" id="KW-0969">Cilium</keyword>
<evidence type="ECO:0000256" key="5">
    <source>
        <dbReference type="ARBA" id="ARBA00023136"/>
    </source>
</evidence>
<evidence type="ECO:0000256" key="2">
    <source>
        <dbReference type="ARBA" id="ARBA00022475"/>
    </source>
</evidence>
<comment type="subcellular location">
    <subcellularLocation>
        <location evidence="1">Cell membrane</location>
        <topology evidence="1">Multi-pass membrane protein</topology>
    </subcellularLocation>
</comment>